<proteinExistence type="inferred from homology"/>
<dbReference type="PANTHER" id="PTHR11668:SF496">
    <property type="entry name" value="SERINE_THREONINE-PROTEIN PHOSPHATASE"/>
    <property type="match status" value="1"/>
</dbReference>
<dbReference type="Proteomes" id="UP001162164">
    <property type="component" value="Unassembled WGS sequence"/>
</dbReference>
<protein>
    <recommendedName>
        <fullName evidence="2">EF-hand domain-containing protein</fullName>
    </recommendedName>
</protein>
<organism evidence="3 4">
    <name type="scientific">Molorchus minor</name>
    <dbReference type="NCBI Taxonomy" id="1323400"/>
    <lineage>
        <taxon>Eukaryota</taxon>
        <taxon>Metazoa</taxon>
        <taxon>Ecdysozoa</taxon>
        <taxon>Arthropoda</taxon>
        <taxon>Hexapoda</taxon>
        <taxon>Insecta</taxon>
        <taxon>Pterygota</taxon>
        <taxon>Neoptera</taxon>
        <taxon>Endopterygota</taxon>
        <taxon>Coleoptera</taxon>
        <taxon>Polyphaga</taxon>
        <taxon>Cucujiformia</taxon>
        <taxon>Chrysomeloidea</taxon>
        <taxon>Cerambycidae</taxon>
        <taxon>Lamiinae</taxon>
        <taxon>Monochamini</taxon>
        <taxon>Molorchus</taxon>
    </lineage>
</organism>
<accession>A0ABQ9K3X0</accession>
<gene>
    <name evidence="3" type="ORF">NQ317_007087</name>
</gene>
<dbReference type="PROSITE" id="PS50222">
    <property type="entry name" value="EF_HAND_2"/>
    <property type="match status" value="1"/>
</dbReference>
<dbReference type="Gene3D" id="3.60.21.10">
    <property type="match status" value="1"/>
</dbReference>
<comment type="similarity">
    <text evidence="1">Belongs to the PPP phosphatase family.</text>
</comment>
<evidence type="ECO:0000259" key="2">
    <source>
        <dbReference type="PROSITE" id="PS50222"/>
    </source>
</evidence>
<dbReference type="InterPro" id="IPR050341">
    <property type="entry name" value="PP1_catalytic_subunit"/>
</dbReference>
<dbReference type="SUPFAM" id="SSF56300">
    <property type="entry name" value="Metallo-dependent phosphatases"/>
    <property type="match status" value="1"/>
</dbReference>
<dbReference type="SUPFAM" id="SSF47473">
    <property type="entry name" value="EF-hand"/>
    <property type="match status" value="1"/>
</dbReference>
<keyword evidence="4" id="KW-1185">Reference proteome</keyword>
<feature type="domain" description="EF-hand" evidence="2">
    <location>
        <begin position="196"/>
        <end position="231"/>
    </location>
</feature>
<dbReference type="InterPro" id="IPR002048">
    <property type="entry name" value="EF_hand_dom"/>
</dbReference>
<dbReference type="InterPro" id="IPR006186">
    <property type="entry name" value="Ser/Thr-sp_prot-phosphatase"/>
</dbReference>
<dbReference type="Pfam" id="PF00149">
    <property type="entry name" value="Metallophos"/>
    <property type="match status" value="1"/>
</dbReference>
<sequence>MALFKSSTELCDVASIATFCPNDNTMMLTVDNTNDHWIPSVKVQPGRSWFRAISKEIQDHRGKLRWVTDVDLSKLSITNGLKSPELREYFCLFKKVNLSADYQLPDDYIFRQNFAESSDEILIAGKANAYSQLVDASGIDKLGKFFNGFNVTQLSYQLHVFFFRAGDQNNRYGLSFREFIYFLATVDPNTVHGGAAAEIRCKYMFRYYDKDKDNVLKSEELKQLMVDLRRVKKQPVDANNIAKDLADVYKAMGVAENSALNLTAFLKAVSELKIRGTSTVFRSSVGILKYLKDLSNRGTPQVSVVGNVKPVPGSYASITNNNLNIQLIINMFLDVRGKMTAPSIKTNINYEVAIHTVKIENNGEAINIDEMKLLQDAVSLTTLKQPYNEQSRRISLDVFSQRSSTNPGYFEDRETFIGTNFLGVHNGECILKFGEKLGNEVWMSINNAFDVMPLAAKIDGKLFCCHGGVPPPWLCPVIGAINDIPVPLNQPDTQSSLAWELMWNDPVRQKTINEKLAMELLANEGFAMNQRRGTAHVFNVEALERFLKANQLTHLVRAHEVAQAGFQVQQKGKLLTVFSSSKYCGGANDAACVMVDQGKLRILRLASH</sequence>
<dbReference type="PANTHER" id="PTHR11668">
    <property type="entry name" value="SERINE/THREONINE PROTEIN PHOSPHATASE"/>
    <property type="match status" value="1"/>
</dbReference>
<reference evidence="3" key="1">
    <citation type="journal article" date="2023" name="Insect Mol. Biol.">
        <title>Genome sequencing provides insights into the evolution of gene families encoding plant cell wall-degrading enzymes in longhorned beetles.</title>
        <authorList>
            <person name="Shin N.R."/>
            <person name="Okamura Y."/>
            <person name="Kirsch R."/>
            <person name="Pauchet Y."/>
        </authorList>
    </citation>
    <scope>NUCLEOTIDE SEQUENCE</scope>
    <source>
        <strain evidence="3">MMC_N1</strain>
    </source>
</reference>
<name>A0ABQ9K3X0_9CUCU</name>
<dbReference type="CDD" id="cd00144">
    <property type="entry name" value="MPP_PPP_family"/>
    <property type="match status" value="1"/>
</dbReference>
<dbReference type="InterPro" id="IPR004843">
    <property type="entry name" value="Calcineurin-like_PHP"/>
</dbReference>
<dbReference type="InterPro" id="IPR029052">
    <property type="entry name" value="Metallo-depent_PP-like"/>
</dbReference>
<evidence type="ECO:0000313" key="4">
    <source>
        <dbReference type="Proteomes" id="UP001162164"/>
    </source>
</evidence>
<comment type="caution">
    <text evidence="3">The sequence shown here is derived from an EMBL/GenBank/DDBJ whole genome shotgun (WGS) entry which is preliminary data.</text>
</comment>
<dbReference type="Gene3D" id="1.10.238.10">
    <property type="entry name" value="EF-hand"/>
    <property type="match status" value="1"/>
</dbReference>
<dbReference type="InterPro" id="IPR011992">
    <property type="entry name" value="EF-hand-dom_pair"/>
</dbReference>
<dbReference type="EMBL" id="JAPWTJ010000017">
    <property type="protein sequence ID" value="KAJ8985300.1"/>
    <property type="molecule type" value="Genomic_DNA"/>
</dbReference>
<dbReference type="SMART" id="SM00156">
    <property type="entry name" value="PP2Ac"/>
    <property type="match status" value="1"/>
</dbReference>
<evidence type="ECO:0000313" key="3">
    <source>
        <dbReference type="EMBL" id="KAJ8985300.1"/>
    </source>
</evidence>
<evidence type="ECO:0000256" key="1">
    <source>
        <dbReference type="ARBA" id="ARBA00008294"/>
    </source>
</evidence>